<dbReference type="InterPro" id="IPR036101">
    <property type="entry name" value="CarD-like/TRCF_RID_sf"/>
</dbReference>
<evidence type="ECO:0000313" key="2">
    <source>
        <dbReference type="EMBL" id="OHW62390.1"/>
    </source>
</evidence>
<dbReference type="Gene3D" id="1.20.58.1290">
    <property type="entry name" value="CarD-like, C-terminal domain"/>
    <property type="match status" value="1"/>
</dbReference>
<dbReference type="Proteomes" id="UP000180254">
    <property type="component" value="Unassembled WGS sequence"/>
</dbReference>
<evidence type="ECO:0000313" key="3">
    <source>
        <dbReference type="Proteomes" id="UP000180254"/>
    </source>
</evidence>
<feature type="domain" description="CarD-like/TRCF RNAP-interacting" evidence="1">
    <location>
        <begin position="1"/>
        <end position="111"/>
    </location>
</feature>
<proteinExistence type="predicted"/>
<dbReference type="STRING" id="39480.EUAN_09530"/>
<dbReference type="InterPro" id="IPR042215">
    <property type="entry name" value="CarD-like_C"/>
</dbReference>
<dbReference type="InterPro" id="IPR052531">
    <property type="entry name" value="CarD-like_regulator"/>
</dbReference>
<accession>A0A1S1V7L9</accession>
<dbReference type="RefSeq" id="WP_071062216.1">
    <property type="nucleotide sequence ID" value="NZ_MKIE01000003.1"/>
</dbReference>
<dbReference type="Pfam" id="PF02559">
    <property type="entry name" value="CarD_TRCF_RID"/>
    <property type="match status" value="1"/>
</dbReference>
<organism evidence="2 3">
    <name type="scientific">Andreesenia angusta</name>
    <dbReference type="NCBI Taxonomy" id="39480"/>
    <lineage>
        <taxon>Bacteria</taxon>
        <taxon>Bacillati</taxon>
        <taxon>Bacillota</taxon>
        <taxon>Tissierellia</taxon>
        <taxon>Tissierellales</taxon>
        <taxon>Gottschalkiaceae</taxon>
        <taxon>Andreesenia</taxon>
    </lineage>
</organism>
<dbReference type="InterPro" id="IPR003711">
    <property type="entry name" value="CarD-like/TRCF_RID"/>
</dbReference>
<dbReference type="PANTHER" id="PTHR38447">
    <property type="entry name" value="TRANSCRIPTION FACTOR YDEB-RELATED"/>
    <property type="match status" value="1"/>
</dbReference>
<dbReference type="AlphaFoldDB" id="A0A1S1V7L9"/>
<comment type="caution">
    <text evidence="2">The sequence shown here is derived from an EMBL/GenBank/DDBJ whole genome shotgun (WGS) entry which is preliminary data.</text>
</comment>
<dbReference type="SMART" id="SM01058">
    <property type="entry name" value="CarD_TRCF"/>
    <property type="match status" value="1"/>
</dbReference>
<dbReference type="EMBL" id="MKIE01000003">
    <property type="protein sequence ID" value="OHW62390.1"/>
    <property type="molecule type" value="Genomic_DNA"/>
</dbReference>
<sequence>MFDIGDKIVYPMHGAGTIVSIEEKEILGEKRRYYTMKMPIGDMKVMIPVDCVEEIGVRGIISNSDMEEVLEILSGEKSQMSQNWNKRYRNNMDKIKSGDICEVAGVVRNLSLMDREKGLSTGERKMLNNAKQILLSEIALVKNMNKEEAENLVAESLC</sequence>
<dbReference type="Pfam" id="PF21095">
    <property type="entry name" value="CarD_C"/>
    <property type="match status" value="1"/>
</dbReference>
<protein>
    <submittedName>
        <fullName evidence="2">RNA polymerase-binding transcription factor CarD</fullName>
    </submittedName>
</protein>
<keyword evidence="3" id="KW-1185">Reference proteome</keyword>
<dbReference type="GO" id="GO:0009303">
    <property type="term" value="P:rRNA transcription"/>
    <property type="evidence" value="ECO:0007669"/>
    <property type="project" value="TreeGrafter"/>
</dbReference>
<evidence type="ECO:0000259" key="1">
    <source>
        <dbReference type="SMART" id="SM01058"/>
    </source>
</evidence>
<dbReference type="Gene3D" id="2.40.10.170">
    <property type="match status" value="1"/>
</dbReference>
<dbReference type="InterPro" id="IPR048792">
    <property type="entry name" value="CarD_C"/>
</dbReference>
<dbReference type="PANTHER" id="PTHR38447:SF1">
    <property type="entry name" value="RNA POLYMERASE-BINDING TRANSCRIPTION FACTOR CARD"/>
    <property type="match status" value="1"/>
</dbReference>
<dbReference type="SUPFAM" id="SSF141259">
    <property type="entry name" value="CarD-like"/>
    <property type="match status" value="1"/>
</dbReference>
<gene>
    <name evidence="2" type="primary">carD</name>
    <name evidence="2" type="ORF">EUAN_09530</name>
</gene>
<dbReference type="OrthoDB" id="9786074at2"/>
<reference evidence="2 3" key="1">
    <citation type="submission" date="2016-09" db="EMBL/GenBank/DDBJ databases">
        <title>Genome sequence of Eubacterium angustum.</title>
        <authorList>
            <person name="Poehlein A."/>
            <person name="Daniel R."/>
        </authorList>
    </citation>
    <scope>NUCLEOTIDE SEQUENCE [LARGE SCALE GENOMIC DNA]</scope>
    <source>
        <strain evidence="2 3">DSM 1989</strain>
    </source>
</reference>
<name>A0A1S1V7L9_9FIRM</name>